<evidence type="ECO:0000313" key="3">
    <source>
        <dbReference type="Proteomes" id="UP000198290"/>
    </source>
</evidence>
<dbReference type="KEGG" id="amah:DLM_4068"/>
<dbReference type="AlphaFoldDB" id="A0A3G9GQ00"/>
<evidence type="ECO:0000313" key="2">
    <source>
        <dbReference type="EMBL" id="BBF87642.1"/>
    </source>
</evidence>
<name>A0A3G9GQ00_9NEIS</name>
<accession>A0A3G9GQ00</accession>
<dbReference type="Proteomes" id="UP000198290">
    <property type="component" value="Chromosome"/>
</dbReference>
<reference evidence="3" key="1">
    <citation type="journal article" date="2017" name="Biotechnol. Biofuels">
        <title>Evaluation of environmental bacterial communities as a factor affecting the growth of duckweed Lemna minor.</title>
        <authorList>
            <person name="Ishizawa H."/>
            <person name="Kuroda M."/>
            <person name="Morikawa M."/>
            <person name="Ike M."/>
        </authorList>
    </citation>
    <scope>NUCLEOTIDE SEQUENCE [LARGE SCALE GENOMIC DNA]</scope>
    <source>
        <strain evidence="3">H3</strain>
    </source>
</reference>
<reference evidence="3" key="3">
    <citation type="journal article" date="2017" name="Plant Physiol. Biochem.">
        <title>Differential oxidative and antioxidative response of duckweed Lemna minor toward plant growth promoting/inhibiting bacteria.</title>
        <authorList>
            <person name="Ishizawa H."/>
            <person name="Kuroda M."/>
            <person name="Morikawa M."/>
            <person name="Ike M."/>
        </authorList>
    </citation>
    <scope>NUCLEOTIDE SEQUENCE [LARGE SCALE GENOMIC DNA]</scope>
    <source>
        <strain evidence="3">H3</strain>
    </source>
</reference>
<keyword evidence="3" id="KW-1185">Reference proteome</keyword>
<organism evidence="2 3">
    <name type="scientific">Aquitalea magnusonii</name>
    <dbReference type="NCBI Taxonomy" id="332411"/>
    <lineage>
        <taxon>Bacteria</taxon>
        <taxon>Pseudomonadati</taxon>
        <taxon>Pseudomonadota</taxon>
        <taxon>Betaproteobacteria</taxon>
        <taxon>Neisseriales</taxon>
        <taxon>Chromobacteriaceae</taxon>
        <taxon>Aquitalea</taxon>
    </lineage>
</organism>
<gene>
    <name evidence="2" type="ORF">DLM_4068</name>
</gene>
<feature type="region of interest" description="Disordered" evidence="1">
    <location>
        <begin position="36"/>
        <end position="63"/>
    </location>
</feature>
<sequence length="63" mass="6834">MPPATAIRAGLHLLQATAQCSSTVLRAYPSAADKIAQRPWGKTRQCRQHTGYGKAAQRSSRVL</sequence>
<reference evidence="2 3" key="2">
    <citation type="journal article" date="2017" name="Genome Announc.">
        <title>Draft genome sequence of Aquitalea magnusonii strain H3, a plant growth-promoting bacterium of duckweed Lemna minor.</title>
        <authorList>
            <person name="Ishizawa H."/>
            <person name="Kuroda M."/>
            <person name="Ike M."/>
        </authorList>
    </citation>
    <scope>NUCLEOTIDE SEQUENCE [LARGE SCALE GENOMIC DNA]</scope>
    <source>
        <strain evidence="2 3">H3</strain>
    </source>
</reference>
<dbReference type="EMBL" id="AP018823">
    <property type="protein sequence ID" value="BBF87642.1"/>
    <property type="molecule type" value="Genomic_DNA"/>
</dbReference>
<evidence type="ECO:0000256" key="1">
    <source>
        <dbReference type="SAM" id="MobiDB-lite"/>
    </source>
</evidence>
<proteinExistence type="predicted"/>
<protein>
    <submittedName>
        <fullName evidence="2">Uncharacterized protein</fullName>
    </submittedName>
</protein>